<keyword evidence="1" id="KW-0732">Signal</keyword>
<keyword evidence="3" id="KW-1185">Reference proteome</keyword>
<sequence length="119" mass="12486">MLDHTRNLINMFTNILSVVVPFLAIAGAKADVVMTLYSDGDCTNELGSANVNSGSCMTWFKPGWSSAKITDDSGSPAETLTFYTNNNCAAGQSSHGYSAANFDCLRDFGFVANAAGLAG</sequence>
<dbReference type="Proteomes" id="UP001430848">
    <property type="component" value="Unassembled WGS sequence"/>
</dbReference>
<gene>
    <name evidence="2" type="ORF">SLS63_012688</name>
</gene>
<evidence type="ECO:0000313" key="3">
    <source>
        <dbReference type="Proteomes" id="UP001430848"/>
    </source>
</evidence>
<reference evidence="2 3" key="1">
    <citation type="submission" date="2024-02" db="EMBL/GenBank/DDBJ databases">
        <title>De novo assembly and annotation of 12 fungi associated with fruit tree decline syndrome in Ontario, Canada.</title>
        <authorList>
            <person name="Sulman M."/>
            <person name="Ellouze W."/>
            <person name="Ilyukhin E."/>
        </authorList>
    </citation>
    <scope>NUCLEOTIDE SEQUENCE [LARGE SCALE GENOMIC DNA]</scope>
    <source>
        <strain evidence="2 3">M169</strain>
    </source>
</reference>
<comment type="caution">
    <text evidence="2">The sequence shown here is derived from an EMBL/GenBank/DDBJ whole genome shotgun (WGS) entry which is preliminary data.</text>
</comment>
<evidence type="ECO:0000256" key="1">
    <source>
        <dbReference type="SAM" id="SignalP"/>
    </source>
</evidence>
<organism evidence="2 3">
    <name type="scientific">Diaporthe eres</name>
    <name type="common">Phomopsis oblonga</name>
    <dbReference type="NCBI Taxonomy" id="83184"/>
    <lineage>
        <taxon>Eukaryota</taxon>
        <taxon>Fungi</taxon>
        <taxon>Dikarya</taxon>
        <taxon>Ascomycota</taxon>
        <taxon>Pezizomycotina</taxon>
        <taxon>Sordariomycetes</taxon>
        <taxon>Sordariomycetidae</taxon>
        <taxon>Diaporthales</taxon>
        <taxon>Diaporthaceae</taxon>
        <taxon>Diaporthe</taxon>
        <taxon>Diaporthe eres species complex</taxon>
    </lineage>
</organism>
<evidence type="ECO:0000313" key="2">
    <source>
        <dbReference type="EMBL" id="KAK7711255.1"/>
    </source>
</evidence>
<name>A0ABR1NQJ8_DIAER</name>
<feature type="signal peptide" evidence="1">
    <location>
        <begin position="1"/>
        <end position="30"/>
    </location>
</feature>
<dbReference type="EMBL" id="JAKNSF020000146">
    <property type="protein sequence ID" value="KAK7711255.1"/>
    <property type="molecule type" value="Genomic_DNA"/>
</dbReference>
<accession>A0ABR1NQJ8</accession>
<protein>
    <submittedName>
        <fullName evidence="2">Uncharacterized protein</fullName>
    </submittedName>
</protein>
<proteinExistence type="predicted"/>
<feature type="chain" id="PRO_5045869805" evidence="1">
    <location>
        <begin position="31"/>
        <end position="119"/>
    </location>
</feature>